<evidence type="ECO:0000313" key="2">
    <source>
        <dbReference type="Proteomes" id="UP000255192"/>
    </source>
</evidence>
<dbReference type="AlphaFoldDB" id="A0A377ZQ07"/>
<dbReference type="Proteomes" id="UP000255192">
    <property type="component" value="Unassembled WGS sequence"/>
</dbReference>
<name>A0A377ZQ07_KLEPN</name>
<reference evidence="1 2" key="1">
    <citation type="submission" date="2018-06" db="EMBL/GenBank/DDBJ databases">
        <authorList>
            <consortium name="Pathogen Informatics"/>
            <person name="Doyle S."/>
        </authorList>
    </citation>
    <scope>NUCLEOTIDE SEQUENCE [LARGE SCALE GENOMIC DNA]</scope>
    <source>
        <strain evidence="1 2">NCTC204</strain>
    </source>
</reference>
<proteinExistence type="predicted"/>
<organism evidence="1 2">
    <name type="scientific">Klebsiella pneumoniae</name>
    <dbReference type="NCBI Taxonomy" id="573"/>
    <lineage>
        <taxon>Bacteria</taxon>
        <taxon>Pseudomonadati</taxon>
        <taxon>Pseudomonadota</taxon>
        <taxon>Gammaproteobacteria</taxon>
        <taxon>Enterobacterales</taxon>
        <taxon>Enterobacteriaceae</taxon>
        <taxon>Klebsiella/Raoultella group</taxon>
        <taxon>Klebsiella</taxon>
        <taxon>Klebsiella pneumoniae complex</taxon>
    </lineage>
</organism>
<accession>A0A377ZQ07</accession>
<sequence>MHFDTATRQRWMSVLAHSEPQDLLARMQSLQLAPEYELIRTPEPGWYSSRPAWAVSATASLPATPPLPAQRYAWLTVPSVTAGS</sequence>
<evidence type="ECO:0000313" key="1">
    <source>
        <dbReference type="EMBL" id="STU79682.1"/>
    </source>
</evidence>
<dbReference type="EMBL" id="UGMD01000002">
    <property type="protein sequence ID" value="STU79682.1"/>
    <property type="molecule type" value="Genomic_DNA"/>
</dbReference>
<protein>
    <submittedName>
        <fullName evidence="1">PhnG protein</fullName>
    </submittedName>
</protein>
<gene>
    <name evidence="1" type="ORF">NCTC204_01400</name>
</gene>